<reference evidence="3 4" key="1">
    <citation type="submission" date="2024-04" db="EMBL/GenBank/DDBJ databases">
        <title>Screening of coral probiotics and analysis of their probiotic properties.</title>
        <authorList>
            <person name="Wang S."/>
        </authorList>
    </citation>
    <scope>NUCLEOTIDE SEQUENCE [LARGE SCALE GENOMIC DNA]</scope>
    <source>
        <strain evidence="3 4">GXU-Z9</strain>
    </source>
</reference>
<sequence length="250" mass="28241">MAKDLPFFITGTDALNSIGENIIIADKDFRIIWLNSKARESFTSIAPLFGLGTVDEIIGLSMDFFHERPAYQRQLVKSIEGGHRARINIKNTFVADIVITPIKGEMNEHVSGYMVMLMDVTTQAEEERRIKETIKDLSVPILQIWDHAIALPLVGNFDVERGDILIPVVLEECTSKKIRYVMVSLAGINHFDESVRQTLQKLHDSLRLLGVQCIVVGIKPKMAKSIVELNNILTFRDAHEGLKYILNKQL</sequence>
<dbReference type="InterPro" id="IPR035965">
    <property type="entry name" value="PAS-like_dom_sf"/>
</dbReference>
<dbReference type="PANTHER" id="PTHR33745:SF3">
    <property type="entry name" value="RSBT CO-ANTAGONIST PROTEIN RSBRC"/>
    <property type="match status" value="1"/>
</dbReference>
<evidence type="ECO:0000259" key="2">
    <source>
        <dbReference type="PROSITE" id="PS50801"/>
    </source>
</evidence>
<protein>
    <submittedName>
        <fullName evidence="3">STAS domain-containing protein</fullName>
    </submittedName>
</protein>
<dbReference type="Gene3D" id="3.30.750.24">
    <property type="entry name" value="STAS domain"/>
    <property type="match status" value="1"/>
</dbReference>
<dbReference type="InterPro" id="IPR000014">
    <property type="entry name" value="PAS"/>
</dbReference>
<gene>
    <name evidence="3" type="ORF">AADC60_04000</name>
</gene>
<proteinExistence type="predicted"/>
<keyword evidence="4" id="KW-1185">Reference proteome</keyword>
<dbReference type="InterPro" id="IPR002645">
    <property type="entry name" value="STAS_dom"/>
</dbReference>
<keyword evidence="1" id="KW-0597">Phosphoprotein</keyword>
<dbReference type="Proteomes" id="UP001472074">
    <property type="component" value="Chromosome"/>
</dbReference>
<dbReference type="InterPro" id="IPR036513">
    <property type="entry name" value="STAS_dom_sf"/>
</dbReference>
<organism evidence="3 4">
    <name type="scientific">Cytobacillus pseudoceanisediminis</name>
    <dbReference type="NCBI Taxonomy" id="3051614"/>
    <lineage>
        <taxon>Bacteria</taxon>
        <taxon>Bacillati</taxon>
        <taxon>Bacillota</taxon>
        <taxon>Bacilli</taxon>
        <taxon>Bacillales</taxon>
        <taxon>Bacillaceae</taxon>
        <taxon>Cytobacillus</taxon>
    </lineage>
</organism>
<dbReference type="SUPFAM" id="SSF52091">
    <property type="entry name" value="SpoIIaa-like"/>
    <property type="match status" value="1"/>
</dbReference>
<dbReference type="PANTHER" id="PTHR33745">
    <property type="entry name" value="RSBT ANTAGONIST PROTEIN RSBS-RELATED"/>
    <property type="match status" value="1"/>
</dbReference>
<dbReference type="Gene3D" id="3.30.450.20">
    <property type="entry name" value="PAS domain"/>
    <property type="match status" value="1"/>
</dbReference>
<dbReference type="PROSITE" id="PS50801">
    <property type="entry name" value="STAS"/>
    <property type="match status" value="1"/>
</dbReference>
<dbReference type="InterPro" id="IPR051932">
    <property type="entry name" value="Bact_StressResp_Reg"/>
</dbReference>
<name>A0ABZ2ZJN8_9BACI</name>
<evidence type="ECO:0000313" key="4">
    <source>
        <dbReference type="Proteomes" id="UP001472074"/>
    </source>
</evidence>
<dbReference type="SUPFAM" id="SSF55785">
    <property type="entry name" value="PYP-like sensor domain (PAS domain)"/>
    <property type="match status" value="1"/>
</dbReference>
<dbReference type="Pfam" id="PF01740">
    <property type="entry name" value="STAS"/>
    <property type="match status" value="1"/>
</dbReference>
<feature type="domain" description="STAS" evidence="2">
    <location>
        <begin position="138"/>
        <end position="226"/>
    </location>
</feature>
<dbReference type="EMBL" id="CP151651">
    <property type="protein sequence ID" value="WZP08308.1"/>
    <property type="molecule type" value="Genomic_DNA"/>
</dbReference>
<evidence type="ECO:0000313" key="3">
    <source>
        <dbReference type="EMBL" id="WZP08308.1"/>
    </source>
</evidence>
<dbReference type="CDD" id="cd07041">
    <property type="entry name" value="STAS_RsbR_RsbS_like"/>
    <property type="match status" value="1"/>
</dbReference>
<evidence type="ECO:0000256" key="1">
    <source>
        <dbReference type="ARBA" id="ARBA00022553"/>
    </source>
</evidence>
<dbReference type="CDD" id="cd00130">
    <property type="entry name" value="PAS"/>
    <property type="match status" value="1"/>
</dbReference>
<accession>A0ABZ2ZJN8</accession>
<dbReference type="RefSeq" id="WP_342025941.1">
    <property type="nucleotide sequence ID" value="NZ_CP151651.1"/>
</dbReference>